<dbReference type="EMBL" id="LRGB01019864">
    <property type="protein sequence ID" value="KZR97838.1"/>
    <property type="molecule type" value="Genomic_DNA"/>
</dbReference>
<dbReference type="Gene3D" id="3.30.70.270">
    <property type="match status" value="1"/>
</dbReference>
<keyword evidence="2" id="KW-0808">Transferase</keyword>
<evidence type="ECO:0000256" key="7">
    <source>
        <dbReference type="ARBA" id="ARBA00022918"/>
    </source>
</evidence>
<dbReference type="AlphaFoldDB" id="A0A164FJ23"/>
<feature type="non-terminal residue" evidence="9">
    <location>
        <position position="1"/>
    </location>
</feature>
<keyword evidence="10" id="KW-1185">Reference proteome</keyword>
<dbReference type="InterPro" id="IPR043128">
    <property type="entry name" value="Rev_trsase/Diguanyl_cyclase"/>
</dbReference>
<dbReference type="InterPro" id="IPR043502">
    <property type="entry name" value="DNA/RNA_pol_sf"/>
</dbReference>
<evidence type="ECO:0000313" key="9">
    <source>
        <dbReference type="EMBL" id="KZR97838.1"/>
    </source>
</evidence>
<dbReference type="InterPro" id="IPR050951">
    <property type="entry name" value="Retrovirus_Pol_polyprotein"/>
</dbReference>
<accession>A0A164FJ23</accession>
<feature type="non-terminal residue" evidence="9">
    <location>
        <position position="206"/>
    </location>
</feature>
<dbReference type="GO" id="GO:0004519">
    <property type="term" value="F:endonuclease activity"/>
    <property type="evidence" value="ECO:0007669"/>
    <property type="project" value="UniProtKB-KW"/>
</dbReference>
<evidence type="ECO:0000256" key="1">
    <source>
        <dbReference type="ARBA" id="ARBA00012493"/>
    </source>
</evidence>
<evidence type="ECO:0000256" key="3">
    <source>
        <dbReference type="ARBA" id="ARBA00022695"/>
    </source>
</evidence>
<organism evidence="9 10">
    <name type="scientific">Daphnia magna</name>
    <dbReference type="NCBI Taxonomy" id="35525"/>
    <lineage>
        <taxon>Eukaryota</taxon>
        <taxon>Metazoa</taxon>
        <taxon>Ecdysozoa</taxon>
        <taxon>Arthropoda</taxon>
        <taxon>Crustacea</taxon>
        <taxon>Branchiopoda</taxon>
        <taxon>Diplostraca</taxon>
        <taxon>Cladocera</taxon>
        <taxon>Anomopoda</taxon>
        <taxon>Daphniidae</taxon>
        <taxon>Daphnia</taxon>
    </lineage>
</organism>
<dbReference type="OrthoDB" id="6382106at2759"/>
<dbReference type="PANTHER" id="PTHR37984:SF5">
    <property type="entry name" value="PROTEIN NYNRIN-LIKE"/>
    <property type="match status" value="1"/>
</dbReference>
<dbReference type="InterPro" id="IPR041373">
    <property type="entry name" value="RT_RNaseH"/>
</dbReference>
<comment type="caution">
    <text evidence="9">The sequence shown here is derived from an EMBL/GenBank/DDBJ whole genome shotgun (WGS) entry which is preliminary data.</text>
</comment>
<evidence type="ECO:0000313" key="10">
    <source>
        <dbReference type="Proteomes" id="UP000076858"/>
    </source>
</evidence>
<keyword evidence="6" id="KW-0378">Hydrolase</keyword>
<dbReference type="STRING" id="35525.A0A164FJ23"/>
<evidence type="ECO:0000256" key="6">
    <source>
        <dbReference type="ARBA" id="ARBA00022801"/>
    </source>
</evidence>
<protein>
    <recommendedName>
        <fullName evidence="1">RNA-directed DNA polymerase</fullName>
        <ecNumber evidence="1">2.7.7.49</ecNumber>
    </recommendedName>
</protein>
<dbReference type="Pfam" id="PF17917">
    <property type="entry name" value="RT_RNaseH"/>
    <property type="match status" value="1"/>
</dbReference>
<dbReference type="GO" id="GO:0003964">
    <property type="term" value="F:RNA-directed DNA polymerase activity"/>
    <property type="evidence" value="ECO:0007669"/>
    <property type="project" value="UniProtKB-KW"/>
</dbReference>
<reference evidence="9 10" key="1">
    <citation type="submission" date="2016-03" db="EMBL/GenBank/DDBJ databases">
        <title>EvidentialGene: Evidence-directed Construction of Genes on Genomes.</title>
        <authorList>
            <person name="Gilbert D.G."/>
            <person name="Choi J.-H."/>
            <person name="Mockaitis K."/>
            <person name="Colbourne J."/>
            <person name="Pfrender M."/>
        </authorList>
    </citation>
    <scope>NUCLEOTIDE SEQUENCE [LARGE SCALE GENOMIC DNA]</scope>
    <source>
        <strain evidence="9 10">Xinb3</strain>
        <tissue evidence="9">Complete organism</tissue>
    </source>
</reference>
<keyword evidence="7" id="KW-0695">RNA-directed DNA polymerase</keyword>
<dbReference type="Proteomes" id="UP000076858">
    <property type="component" value="Unassembled WGS sequence"/>
</dbReference>
<dbReference type="SUPFAM" id="SSF56672">
    <property type="entry name" value="DNA/RNA polymerases"/>
    <property type="match status" value="1"/>
</dbReference>
<proteinExistence type="predicted"/>
<dbReference type="FunFam" id="3.30.70.270:FF:000020">
    <property type="entry name" value="Transposon Tf2-6 polyprotein-like Protein"/>
    <property type="match status" value="1"/>
</dbReference>
<name>A0A164FJ23_9CRUS</name>
<keyword evidence="3" id="KW-0548">Nucleotidyltransferase</keyword>
<evidence type="ECO:0000256" key="4">
    <source>
        <dbReference type="ARBA" id="ARBA00022722"/>
    </source>
</evidence>
<dbReference type="FunFam" id="3.10.20.370:FF:000001">
    <property type="entry name" value="Retrovirus-related Pol polyprotein from transposon 17.6-like protein"/>
    <property type="match status" value="1"/>
</dbReference>
<dbReference type="GO" id="GO:0016787">
    <property type="term" value="F:hydrolase activity"/>
    <property type="evidence" value="ECO:0007669"/>
    <property type="project" value="UniProtKB-KW"/>
</dbReference>
<dbReference type="EC" id="2.7.7.49" evidence="1"/>
<gene>
    <name evidence="9" type="ORF">APZ42_007063</name>
</gene>
<dbReference type="Gene3D" id="3.10.20.370">
    <property type="match status" value="1"/>
</dbReference>
<keyword evidence="4" id="KW-0540">Nuclease</keyword>
<evidence type="ECO:0000259" key="8">
    <source>
        <dbReference type="Pfam" id="PF17917"/>
    </source>
</evidence>
<evidence type="ECO:0000256" key="2">
    <source>
        <dbReference type="ARBA" id="ARBA00022679"/>
    </source>
</evidence>
<dbReference type="PANTHER" id="PTHR37984">
    <property type="entry name" value="PROTEIN CBG26694"/>
    <property type="match status" value="1"/>
</dbReference>
<feature type="domain" description="Reverse transcriptase RNase H-like" evidence="8">
    <location>
        <begin position="106"/>
        <end position="205"/>
    </location>
</feature>
<evidence type="ECO:0000256" key="5">
    <source>
        <dbReference type="ARBA" id="ARBA00022759"/>
    </source>
</evidence>
<sequence length="206" mass="23491">GASSVTYLGHRINRLGISPDLTKVEAVRDFPRPDNVTKLRAFLGLASFYRRFIHNFASIARPLHNLLKKRADVQRDWNQSHEIAMMELKTKLTSTPVLVSDDGVSKIELYTNASIKGIGAVLMLEGERGLQPVVFISRRLTPSEEKYHSNELECLALVWALNKLRHHVYGRPLTIKTDSSVLRWLSQKKDLSGRLARWIITLQEYS</sequence>
<keyword evidence="5" id="KW-0255">Endonuclease</keyword>
<dbReference type="CDD" id="cd09274">
    <property type="entry name" value="RNase_HI_RT_Ty3"/>
    <property type="match status" value="1"/>
</dbReference>